<evidence type="ECO:0000256" key="1">
    <source>
        <dbReference type="SAM" id="MobiDB-lite"/>
    </source>
</evidence>
<dbReference type="RefSeq" id="XP_047765158.1">
    <property type="nucleotide sequence ID" value="XM_047910060.1"/>
</dbReference>
<feature type="compositionally biased region" description="Basic and acidic residues" evidence="1">
    <location>
        <begin position="51"/>
        <end position="62"/>
    </location>
</feature>
<protein>
    <submittedName>
        <fullName evidence="2">Uncharacterized protein</fullName>
    </submittedName>
</protein>
<reference evidence="2" key="1">
    <citation type="submission" date="2021-12" db="EMBL/GenBank/DDBJ databases">
        <authorList>
            <person name="Zaccaron A."/>
            <person name="Stergiopoulos I."/>
        </authorList>
    </citation>
    <scope>NUCLEOTIDE SEQUENCE</scope>
    <source>
        <strain evidence="2">Race5_Kim</strain>
    </source>
</reference>
<proteinExistence type="predicted"/>
<feature type="compositionally biased region" description="Low complexity" evidence="1">
    <location>
        <begin position="1"/>
        <end position="21"/>
    </location>
</feature>
<accession>A0A9Q8PE74</accession>
<feature type="region of interest" description="Disordered" evidence="1">
    <location>
        <begin position="1"/>
        <end position="64"/>
    </location>
</feature>
<dbReference type="Proteomes" id="UP000756132">
    <property type="component" value="Chromosome 8"/>
</dbReference>
<keyword evidence="3" id="KW-1185">Reference proteome</keyword>
<dbReference type="AlphaFoldDB" id="A0A9Q8PE74"/>
<dbReference type="KEGG" id="ffu:CLAFUR5_10912"/>
<dbReference type="EMBL" id="CP090170">
    <property type="protein sequence ID" value="UJO20792.1"/>
    <property type="molecule type" value="Genomic_DNA"/>
</dbReference>
<organism evidence="2 3">
    <name type="scientific">Passalora fulva</name>
    <name type="common">Tomato leaf mold</name>
    <name type="synonym">Cladosporium fulvum</name>
    <dbReference type="NCBI Taxonomy" id="5499"/>
    <lineage>
        <taxon>Eukaryota</taxon>
        <taxon>Fungi</taxon>
        <taxon>Dikarya</taxon>
        <taxon>Ascomycota</taxon>
        <taxon>Pezizomycotina</taxon>
        <taxon>Dothideomycetes</taxon>
        <taxon>Dothideomycetidae</taxon>
        <taxon>Mycosphaerellales</taxon>
        <taxon>Mycosphaerellaceae</taxon>
        <taxon>Fulvia</taxon>
    </lineage>
</organism>
<gene>
    <name evidence="2" type="ORF">CLAFUR5_10912</name>
</gene>
<name>A0A9Q8PE74_PASFU</name>
<sequence length="146" mass="15895">MAEQNKANAANKAAFAAMEAQPETKADEDNEAEHSVVAQPSSRRQSQHKRAAQDTEAVEKYMEAQPKSKNLLWSTLSGEARRQLRAASRALADKITDLRVEAGELRFDAGNRPGEDAEILEARAAELDIERGQAEALHKAQFGGGP</sequence>
<evidence type="ECO:0000313" key="3">
    <source>
        <dbReference type="Proteomes" id="UP000756132"/>
    </source>
</evidence>
<reference evidence="2" key="2">
    <citation type="journal article" date="2022" name="Microb. Genom.">
        <title>A chromosome-scale genome assembly of the tomato pathogen Cladosporium fulvum reveals a compartmentalized genome architecture and the presence of a dispensable chromosome.</title>
        <authorList>
            <person name="Zaccaron A.Z."/>
            <person name="Chen L.H."/>
            <person name="Samaras A."/>
            <person name="Stergiopoulos I."/>
        </authorList>
    </citation>
    <scope>NUCLEOTIDE SEQUENCE</scope>
    <source>
        <strain evidence="2">Race5_Kim</strain>
    </source>
</reference>
<evidence type="ECO:0000313" key="2">
    <source>
        <dbReference type="EMBL" id="UJO20792.1"/>
    </source>
</evidence>
<dbReference type="GeneID" id="71990790"/>